<dbReference type="PROSITE" id="PS50956">
    <property type="entry name" value="HTH_ASNC_2"/>
    <property type="match status" value="1"/>
</dbReference>
<dbReference type="PANTHER" id="PTHR30154:SF34">
    <property type="entry name" value="TRANSCRIPTIONAL REGULATOR AZLB"/>
    <property type="match status" value="1"/>
</dbReference>
<evidence type="ECO:0000256" key="3">
    <source>
        <dbReference type="ARBA" id="ARBA00023163"/>
    </source>
</evidence>
<accession>A0ABS2AV04</accession>
<feature type="domain" description="HTH asnC-type" evidence="4">
    <location>
        <begin position="4"/>
        <end position="65"/>
    </location>
</feature>
<dbReference type="InterPro" id="IPR000485">
    <property type="entry name" value="AsnC-type_HTH_dom"/>
</dbReference>
<evidence type="ECO:0000256" key="1">
    <source>
        <dbReference type="ARBA" id="ARBA00023015"/>
    </source>
</evidence>
<dbReference type="InterPro" id="IPR019888">
    <property type="entry name" value="Tscrpt_reg_AsnC-like"/>
</dbReference>
<dbReference type="Pfam" id="PF01037">
    <property type="entry name" value="AsnC_trans_reg"/>
    <property type="match status" value="1"/>
</dbReference>
<keyword evidence="1" id="KW-0805">Transcription regulation</keyword>
<dbReference type="PANTHER" id="PTHR30154">
    <property type="entry name" value="LEUCINE-RESPONSIVE REGULATORY PROTEIN"/>
    <property type="match status" value="1"/>
</dbReference>
<dbReference type="Gene3D" id="3.30.70.920">
    <property type="match status" value="1"/>
</dbReference>
<protein>
    <submittedName>
        <fullName evidence="5">AsnC family transcriptional regulator</fullName>
    </submittedName>
</protein>
<gene>
    <name evidence="5" type="ORF">JIG36_50250</name>
</gene>
<evidence type="ECO:0000313" key="5">
    <source>
        <dbReference type="EMBL" id="MBM2623700.1"/>
    </source>
</evidence>
<dbReference type="PRINTS" id="PR00033">
    <property type="entry name" value="HTHASNC"/>
</dbReference>
<organism evidence="5 6">
    <name type="scientific">Paractinoplanes ovalisporus</name>
    <dbReference type="NCBI Taxonomy" id="2810368"/>
    <lineage>
        <taxon>Bacteria</taxon>
        <taxon>Bacillati</taxon>
        <taxon>Actinomycetota</taxon>
        <taxon>Actinomycetes</taxon>
        <taxon>Micromonosporales</taxon>
        <taxon>Micromonosporaceae</taxon>
        <taxon>Paractinoplanes</taxon>
    </lineage>
</organism>
<dbReference type="InterPro" id="IPR019887">
    <property type="entry name" value="Tscrpt_reg_AsnC/Lrp_C"/>
</dbReference>
<keyword evidence="3" id="KW-0804">Transcription</keyword>
<dbReference type="InterPro" id="IPR011008">
    <property type="entry name" value="Dimeric_a/b-barrel"/>
</dbReference>
<sequence>MVAPDRIDQQILHALQLSPRAPFARIASVIGVSEQTVARRYQRLRTTGVVRVLARANPTRLPGKSYWTLRIGCRPGTAATLADALARRDDTSWVSIGAGGAEITCQALVDDQQAGLLHHLPRASNVLTFTAHQLLHRFVGRGESDWIAPGHELDDAQRAALLEGVATVTHDRSVQVEEADAPLLDALARDGRASWAALAAATGWTQRQVALRVATLTTAGAVYFDLDVASSAVGIHTVANLWFTVAPADLAAVGAQLADHTELAYAAAVTGRTNLMASAMCRDAAALYHYLTTKVAAIPGVQAVETVPLLTRVKQAHFLIQNGRVHEPRRPAP</sequence>
<dbReference type="InterPro" id="IPR036388">
    <property type="entry name" value="WH-like_DNA-bd_sf"/>
</dbReference>
<evidence type="ECO:0000313" key="6">
    <source>
        <dbReference type="Proteomes" id="UP000632138"/>
    </source>
</evidence>
<dbReference type="SMART" id="SM00344">
    <property type="entry name" value="HTH_ASNC"/>
    <property type="match status" value="2"/>
</dbReference>
<name>A0ABS2AV04_9ACTN</name>
<evidence type="ECO:0000259" key="4">
    <source>
        <dbReference type="PROSITE" id="PS50956"/>
    </source>
</evidence>
<dbReference type="InterPro" id="IPR036390">
    <property type="entry name" value="WH_DNA-bd_sf"/>
</dbReference>
<comment type="caution">
    <text evidence="5">The sequence shown here is derived from an EMBL/GenBank/DDBJ whole genome shotgun (WGS) entry which is preliminary data.</text>
</comment>
<dbReference type="EMBL" id="JAENHP010000041">
    <property type="protein sequence ID" value="MBM2623700.1"/>
    <property type="molecule type" value="Genomic_DNA"/>
</dbReference>
<dbReference type="Gene3D" id="1.10.10.10">
    <property type="entry name" value="Winged helix-like DNA-binding domain superfamily/Winged helix DNA-binding domain"/>
    <property type="match status" value="2"/>
</dbReference>
<reference evidence="5 6" key="1">
    <citation type="submission" date="2021-01" db="EMBL/GenBank/DDBJ databases">
        <title>Actinoplanes sp. nov. LDG1-06 isolated from lichen.</title>
        <authorList>
            <person name="Saeng-In P."/>
            <person name="Phongsopitanun W."/>
            <person name="Kanchanasin P."/>
            <person name="Yuki M."/>
            <person name="Kudo T."/>
            <person name="Ohkuma M."/>
            <person name="Tanasupawat S."/>
        </authorList>
    </citation>
    <scope>NUCLEOTIDE SEQUENCE [LARGE SCALE GENOMIC DNA]</scope>
    <source>
        <strain evidence="5 6">LDG1-06</strain>
    </source>
</reference>
<dbReference type="Pfam" id="PF13404">
    <property type="entry name" value="HTH_AsnC-type"/>
    <property type="match status" value="2"/>
</dbReference>
<dbReference type="SUPFAM" id="SSF54909">
    <property type="entry name" value="Dimeric alpha+beta barrel"/>
    <property type="match status" value="1"/>
</dbReference>
<keyword evidence="6" id="KW-1185">Reference proteome</keyword>
<keyword evidence="2" id="KW-0238">DNA-binding</keyword>
<dbReference type="SUPFAM" id="SSF46785">
    <property type="entry name" value="Winged helix' DNA-binding domain"/>
    <property type="match status" value="1"/>
</dbReference>
<dbReference type="Proteomes" id="UP000632138">
    <property type="component" value="Unassembled WGS sequence"/>
</dbReference>
<evidence type="ECO:0000256" key="2">
    <source>
        <dbReference type="ARBA" id="ARBA00023125"/>
    </source>
</evidence>
<proteinExistence type="predicted"/>